<dbReference type="GO" id="GO:0000287">
    <property type="term" value="F:magnesium ion binding"/>
    <property type="evidence" value="ECO:0007669"/>
    <property type="project" value="TreeGrafter"/>
</dbReference>
<dbReference type="SUPFAM" id="SSF56784">
    <property type="entry name" value="HAD-like"/>
    <property type="match status" value="1"/>
</dbReference>
<dbReference type="Gene3D" id="3.30.1240.10">
    <property type="match status" value="1"/>
</dbReference>
<organism evidence="2 3">
    <name type="scientific">[Eubacterium] siraeum</name>
    <dbReference type="NCBI Taxonomy" id="39492"/>
    <lineage>
        <taxon>Bacteria</taxon>
        <taxon>Bacillati</taxon>
        <taxon>Bacillota</taxon>
        <taxon>Clostridia</taxon>
        <taxon>Eubacteriales</taxon>
        <taxon>Oscillospiraceae</taxon>
        <taxon>Oscillospiraceae incertae sedis</taxon>
    </lineage>
</organism>
<dbReference type="Pfam" id="PF26351">
    <property type="entry name" value="DUF8091"/>
    <property type="match status" value="1"/>
</dbReference>
<name>A0A174Z895_9FIRM</name>
<dbReference type="EMBL" id="CZBY01000004">
    <property type="protein sequence ID" value="CUQ83585.1"/>
    <property type="molecule type" value="Genomic_DNA"/>
</dbReference>
<dbReference type="STRING" id="39492.ERS852540_00716"/>
<dbReference type="Proteomes" id="UP000095662">
    <property type="component" value="Unassembled WGS sequence"/>
</dbReference>
<gene>
    <name evidence="2" type="primary">ywpJ</name>
    <name evidence="2" type="ORF">ERS852540_00716</name>
</gene>
<dbReference type="InterPro" id="IPR006379">
    <property type="entry name" value="HAD-SF_hydro_IIB"/>
</dbReference>
<evidence type="ECO:0000313" key="2">
    <source>
        <dbReference type="EMBL" id="CUQ83585.1"/>
    </source>
</evidence>
<dbReference type="InterPro" id="IPR058404">
    <property type="entry name" value="DUF8091"/>
</dbReference>
<dbReference type="PANTHER" id="PTHR10000">
    <property type="entry name" value="PHOSPHOSERINE PHOSPHATASE"/>
    <property type="match status" value="1"/>
</dbReference>
<dbReference type="EC" id="3.1.3.-" evidence="2"/>
<evidence type="ECO:0000259" key="1">
    <source>
        <dbReference type="Pfam" id="PF26351"/>
    </source>
</evidence>
<dbReference type="NCBIfam" id="TIGR01484">
    <property type="entry name" value="HAD-SF-IIB"/>
    <property type="match status" value="1"/>
</dbReference>
<dbReference type="Gene3D" id="3.40.50.1000">
    <property type="entry name" value="HAD superfamily/HAD-like"/>
    <property type="match status" value="1"/>
</dbReference>
<sequence length="521" mass="59967">MKLYLTDLDGTLLDHKAQIGRMTEALMNRLIDDDIKISYATARSVHSAEPKVSCINFRLPVITHNGAFIIDPVTKERIVTHFFSEESKSFMKSFFYEHKESVLVYSVIDNYERVSYLKDRLNKGTERYLNDRAGDRRMHRAKSYDELFKGDIYYITLIEPVMKPDELDRYFYRTNGFSRNYQPDTYDTDEYWYEIYREDVSKANAALKLKELVGADELIVFGDNTNDISMFTVADRCYAVSNATDKLKELATGIIRSNEQGGVPVFIQCDRCTVRQYDKQPLYVSPDNARFSACTATADSGDGVGILNEKQIHATLKSYFAATLFDKEIKIGSYFADLVTENGIFEIQTANFSYLVPKLNTFLKASHVTIVYPFHKKSRLNYVDKATGEILSSGRNVTASDMTDFFLELYRIRQYLNDPNLTVCIADITVENLRYCAKDMKRRKTDRKVAVPTSLLRLTFLEDSDSYRCFIPEGLPETFTLKEFRRCMRSGDAGIAIKILQYVGVIDYIGKRGNEYLYKIT</sequence>
<dbReference type="AlphaFoldDB" id="A0A174Z895"/>
<accession>A0A174Z895</accession>
<dbReference type="Pfam" id="PF08282">
    <property type="entry name" value="Hydrolase_3"/>
    <property type="match status" value="1"/>
</dbReference>
<dbReference type="OrthoDB" id="9810101at2"/>
<dbReference type="InterPro" id="IPR036412">
    <property type="entry name" value="HAD-like_sf"/>
</dbReference>
<proteinExistence type="predicted"/>
<feature type="domain" description="DUF8091" evidence="1">
    <location>
        <begin position="310"/>
        <end position="449"/>
    </location>
</feature>
<dbReference type="PANTHER" id="PTHR10000:SF8">
    <property type="entry name" value="HAD SUPERFAMILY HYDROLASE-LIKE, TYPE 3"/>
    <property type="match status" value="1"/>
</dbReference>
<dbReference type="InterPro" id="IPR023214">
    <property type="entry name" value="HAD_sf"/>
</dbReference>
<dbReference type="GO" id="GO:0016791">
    <property type="term" value="F:phosphatase activity"/>
    <property type="evidence" value="ECO:0007669"/>
    <property type="project" value="TreeGrafter"/>
</dbReference>
<dbReference type="GO" id="GO:0005829">
    <property type="term" value="C:cytosol"/>
    <property type="evidence" value="ECO:0007669"/>
    <property type="project" value="TreeGrafter"/>
</dbReference>
<reference evidence="2 3" key="1">
    <citation type="submission" date="2015-09" db="EMBL/GenBank/DDBJ databases">
        <authorList>
            <consortium name="Pathogen Informatics"/>
        </authorList>
    </citation>
    <scope>NUCLEOTIDE SEQUENCE [LARGE SCALE GENOMIC DNA]</scope>
    <source>
        <strain evidence="2 3">2789STDY5834928</strain>
    </source>
</reference>
<keyword evidence="2" id="KW-0378">Hydrolase</keyword>
<protein>
    <submittedName>
        <fullName evidence="2">Uncharacterized phosphatase YwpJ</fullName>
        <ecNumber evidence="2">3.1.3.-</ecNumber>
    </submittedName>
</protein>
<evidence type="ECO:0000313" key="3">
    <source>
        <dbReference type="Proteomes" id="UP000095662"/>
    </source>
</evidence>